<evidence type="ECO:0000256" key="4">
    <source>
        <dbReference type="PIRSR" id="PIRSR610905-2"/>
    </source>
</evidence>
<sequence>MTIFVNNENHQITTYMKRNSLFLATALLISLAGCKSAPVQEETWISNALDVASCQLKQTAEELTGTNQIPRSVYSGYDMNFLDIQLQRKDKSYIDSLHPNPSAKELLQRYICGIEDWTSGFFPGSLWYAYEMTGDEKLKSRAIQYTNMLNPIRRLKNTHDVGFMINCSYGNALRLSPNDTIKAVIMETADNLSARFNPEIGCIRSWDFGEWNFPVIIDNMMNLDLLFNATKLSGNPKYYDIAVKHAQTTMKNHFRPDYTSYHVVSYNNDGTVEKKQTHQGKNDGSAWSRGQAWAVYGYTSCYRETKDTAFLQEATNIADMIMKRVTTDDCIPYWDYDAPTGKSTPRDASAAAITASALLELSTLAPEGKKYFDYAETILKNLSSDKYLAVKGSNQGFVLMHSTGSLPHGSEIDVPLNYADYYYLEAIQRYRNLTK</sequence>
<dbReference type="InterPro" id="IPR052369">
    <property type="entry name" value="UG_Glycosaminoglycan_Hydrolase"/>
</dbReference>
<dbReference type="InterPro" id="IPR010905">
    <property type="entry name" value="Glyco_hydro_88"/>
</dbReference>
<evidence type="ECO:0000256" key="2">
    <source>
        <dbReference type="ARBA" id="ARBA00038358"/>
    </source>
</evidence>
<feature type="active site" description="Proton donor" evidence="3">
    <location>
        <position position="218"/>
    </location>
</feature>
<feature type="binding site" evidence="4">
    <location>
        <position position="218"/>
    </location>
    <ligand>
        <name>substrate</name>
    </ligand>
</feature>
<comment type="similarity">
    <text evidence="2">Belongs to the glycosyl hydrolase 88 family.</text>
</comment>
<gene>
    <name evidence="6" type="ORF">HMPREF9447_03136</name>
</gene>
<reference evidence="6 7" key="1">
    <citation type="submission" date="2012-09" db="EMBL/GenBank/DDBJ databases">
        <title>The Genome Sequence of Bacteroides oleiciplenus YIT 12058.</title>
        <authorList>
            <consortium name="The Broad Institute Genome Sequencing Platform"/>
            <person name="Earl A."/>
            <person name="Ward D."/>
            <person name="Feldgarden M."/>
            <person name="Gevers D."/>
            <person name="Morotomi M."/>
            <person name="Walker B."/>
            <person name="Young S.K."/>
            <person name="Zeng Q."/>
            <person name="Gargeya S."/>
            <person name="Fitzgerald M."/>
            <person name="Haas B."/>
            <person name="Abouelleil A."/>
            <person name="Alvarado L."/>
            <person name="Arachchi H.M."/>
            <person name="Berlin A.M."/>
            <person name="Chapman S.B."/>
            <person name="Goldberg J."/>
            <person name="Griggs A."/>
            <person name="Gujja S."/>
            <person name="Hansen M."/>
            <person name="Howarth C."/>
            <person name="Imamovic A."/>
            <person name="Larimer J."/>
            <person name="McCowen C."/>
            <person name="Montmayeur A."/>
            <person name="Murphy C."/>
            <person name="Neiman D."/>
            <person name="Pearson M."/>
            <person name="Priest M."/>
            <person name="Roberts A."/>
            <person name="Saif S."/>
            <person name="Shea T."/>
            <person name="Sisk P."/>
            <person name="Sykes S."/>
            <person name="Wortman J."/>
            <person name="Nusbaum C."/>
            <person name="Birren B."/>
        </authorList>
    </citation>
    <scope>NUCLEOTIDE SEQUENCE [LARGE SCALE GENOMIC DNA]</scope>
    <source>
        <strain evidence="6 7">YIT 12058</strain>
    </source>
</reference>
<dbReference type="Proteomes" id="UP000009872">
    <property type="component" value="Unassembled WGS sequence"/>
</dbReference>
<dbReference type="STRING" id="742727.HMPREF9447_03136"/>
<evidence type="ECO:0000256" key="1">
    <source>
        <dbReference type="ARBA" id="ARBA00022801"/>
    </source>
</evidence>
<dbReference type="HOGENOM" id="CLU_027158_0_0_10"/>
<dbReference type="Pfam" id="PF16386">
    <property type="entry name" value="DUF4995"/>
    <property type="match status" value="1"/>
</dbReference>
<feature type="binding site" evidence="4">
    <location>
        <position position="277"/>
    </location>
    <ligand>
        <name>substrate</name>
    </ligand>
</feature>
<dbReference type="InterPro" id="IPR008928">
    <property type="entry name" value="6-hairpin_glycosidase_sf"/>
</dbReference>
<feature type="binding site" evidence="4">
    <location>
        <position position="405"/>
    </location>
    <ligand>
        <name>substrate</name>
    </ligand>
</feature>
<feature type="domain" description="DUF4995" evidence="5">
    <location>
        <begin position="20"/>
        <end position="88"/>
    </location>
</feature>
<evidence type="ECO:0000259" key="5">
    <source>
        <dbReference type="Pfam" id="PF16386"/>
    </source>
</evidence>
<evidence type="ECO:0000313" key="6">
    <source>
        <dbReference type="EMBL" id="EKU89698.1"/>
    </source>
</evidence>
<feature type="binding site" evidence="4">
    <location>
        <position position="293"/>
    </location>
    <ligand>
        <name>substrate</name>
    </ligand>
</feature>
<dbReference type="Gene3D" id="1.50.10.10">
    <property type="match status" value="1"/>
</dbReference>
<feature type="binding site" evidence="4">
    <location>
        <position position="289"/>
    </location>
    <ligand>
        <name>substrate</name>
    </ligand>
</feature>
<dbReference type="SUPFAM" id="SSF48208">
    <property type="entry name" value="Six-hairpin glycosidases"/>
    <property type="match status" value="1"/>
</dbReference>
<feature type="binding site" evidence="4">
    <location>
        <position position="160"/>
    </location>
    <ligand>
        <name>substrate</name>
    </ligand>
</feature>
<dbReference type="Pfam" id="PF07470">
    <property type="entry name" value="Glyco_hydro_88"/>
    <property type="match status" value="1"/>
</dbReference>
<protein>
    <recommendedName>
        <fullName evidence="5">DUF4995 domain-containing protein</fullName>
    </recommendedName>
</protein>
<proteinExistence type="inferred from homology"/>
<dbReference type="InterPro" id="IPR032159">
    <property type="entry name" value="DUF4995"/>
</dbReference>
<dbReference type="PANTHER" id="PTHR36845">
    <property type="entry name" value="HYDROLASE, PUTATIVE (AFU_ORTHOLOGUE AFUA_7G05090)-RELATED"/>
    <property type="match status" value="1"/>
</dbReference>
<dbReference type="PANTHER" id="PTHR36845:SF1">
    <property type="entry name" value="HYDROLASE, PUTATIVE (AFU_ORTHOLOGUE AFUA_7G05090)-RELATED"/>
    <property type="match status" value="1"/>
</dbReference>
<feature type="active site" description="Nucleophile" evidence="3">
    <location>
        <position position="160"/>
    </location>
</feature>
<evidence type="ECO:0000313" key="7">
    <source>
        <dbReference type="Proteomes" id="UP000009872"/>
    </source>
</evidence>
<dbReference type="InterPro" id="IPR012341">
    <property type="entry name" value="6hp_glycosidase-like_sf"/>
</dbReference>
<accession>K9DZ30</accession>
<dbReference type="EMBL" id="ADLF01000013">
    <property type="protein sequence ID" value="EKU89698.1"/>
    <property type="molecule type" value="Genomic_DNA"/>
</dbReference>
<dbReference type="AlphaFoldDB" id="K9DZ30"/>
<dbReference type="eggNOG" id="COG4225">
    <property type="taxonomic scope" value="Bacteria"/>
</dbReference>
<evidence type="ECO:0000256" key="3">
    <source>
        <dbReference type="PIRSR" id="PIRSR610905-1"/>
    </source>
</evidence>
<keyword evidence="7" id="KW-1185">Reference proteome</keyword>
<dbReference type="GO" id="GO:0052757">
    <property type="term" value="F:chondroitin hydrolase activity"/>
    <property type="evidence" value="ECO:0007669"/>
    <property type="project" value="TreeGrafter"/>
</dbReference>
<keyword evidence="1" id="KW-0378">Hydrolase</keyword>
<organism evidence="6 7">
    <name type="scientific">Bacteroides oleiciplenus YIT 12058</name>
    <dbReference type="NCBI Taxonomy" id="742727"/>
    <lineage>
        <taxon>Bacteria</taxon>
        <taxon>Pseudomonadati</taxon>
        <taxon>Bacteroidota</taxon>
        <taxon>Bacteroidia</taxon>
        <taxon>Bacteroidales</taxon>
        <taxon>Bacteroidaceae</taxon>
        <taxon>Bacteroides</taxon>
    </lineage>
</organism>
<dbReference type="GO" id="GO:0000272">
    <property type="term" value="P:polysaccharide catabolic process"/>
    <property type="evidence" value="ECO:0007669"/>
    <property type="project" value="TreeGrafter"/>
</dbReference>
<comment type="caution">
    <text evidence="6">The sequence shown here is derived from an EMBL/GenBank/DDBJ whole genome shotgun (WGS) entry which is preliminary data.</text>
</comment>
<dbReference type="PATRIC" id="fig|742727.4.peg.3204"/>
<name>K9DZ30_9BACE</name>